<feature type="transmembrane region" description="Helical" evidence="1">
    <location>
        <begin position="302"/>
        <end position="319"/>
    </location>
</feature>
<dbReference type="RefSeq" id="WP_286652006.1">
    <property type="nucleotide sequence ID" value="NZ_JACAGK010000054.1"/>
</dbReference>
<feature type="transmembrane region" description="Helical" evidence="1">
    <location>
        <begin position="148"/>
        <end position="165"/>
    </location>
</feature>
<feature type="transmembrane region" description="Helical" evidence="1">
    <location>
        <begin position="125"/>
        <end position="141"/>
    </location>
</feature>
<dbReference type="Pfam" id="PF14351">
    <property type="entry name" value="DUF4401"/>
    <property type="match status" value="1"/>
</dbReference>
<name>A0ABT7NR50_9SPHI</name>
<feature type="transmembrane region" description="Helical" evidence="1">
    <location>
        <begin position="199"/>
        <end position="220"/>
    </location>
</feature>
<proteinExistence type="predicted"/>
<evidence type="ECO:0000313" key="3">
    <source>
        <dbReference type="EMBL" id="MDM1049697.1"/>
    </source>
</evidence>
<keyword evidence="4" id="KW-1185">Reference proteome</keyword>
<protein>
    <submittedName>
        <fullName evidence="3">DUF4401 domain-containing protein</fullName>
    </submittedName>
</protein>
<keyword evidence="1" id="KW-0812">Transmembrane</keyword>
<reference evidence="3" key="1">
    <citation type="submission" date="2020-06" db="EMBL/GenBank/DDBJ databases">
        <authorList>
            <person name="Dong N."/>
        </authorList>
    </citation>
    <scope>NUCLEOTIDE SEQUENCE</scope>
    <source>
        <strain evidence="3">R1692</strain>
    </source>
</reference>
<feature type="transmembrane region" description="Helical" evidence="1">
    <location>
        <begin position="72"/>
        <end position="88"/>
    </location>
</feature>
<feature type="transmembrane region" description="Helical" evidence="1">
    <location>
        <begin position="171"/>
        <end position="187"/>
    </location>
</feature>
<keyword evidence="1" id="KW-0472">Membrane</keyword>
<gene>
    <name evidence="3" type="ORF">HX018_15775</name>
</gene>
<accession>A0ABT7NR50</accession>
<organism evidence="3 4">
    <name type="scientific">Sphingobacterium hotanense</name>
    <dbReference type="NCBI Taxonomy" id="649196"/>
    <lineage>
        <taxon>Bacteria</taxon>
        <taxon>Pseudomonadati</taxon>
        <taxon>Bacteroidota</taxon>
        <taxon>Sphingobacteriia</taxon>
        <taxon>Sphingobacteriales</taxon>
        <taxon>Sphingobacteriaceae</taxon>
        <taxon>Sphingobacterium</taxon>
    </lineage>
</organism>
<dbReference type="Proteomes" id="UP001170954">
    <property type="component" value="Unassembled WGS sequence"/>
</dbReference>
<feature type="transmembrane region" description="Helical" evidence="1">
    <location>
        <begin position="331"/>
        <end position="349"/>
    </location>
</feature>
<feature type="domain" description="DUF4401" evidence="2">
    <location>
        <begin position="41"/>
        <end position="348"/>
    </location>
</feature>
<feature type="transmembrane region" description="Helical" evidence="1">
    <location>
        <begin position="95"/>
        <end position="113"/>
    </location>
</feature>
<evidence type="ECO:0000313" key="4">
    <source>
        <dbReference type="Proteomes" id="UP001170954"/>
    </source>
</evidence>
<dbReference type="InterPro" id="IPR025513">
    <property type="entry name" value="DUF4401"/>
</dbReference>
<feature type="transmembrane region" description="Helical" evidence="1">
    <location>
        <begin position="232"/>
        <end position="253"/>
    </location>
</feature>
<feature type="transmembrane region" description="Helical" evidence="1">
    <location>
        <begin position="45"/>
        <end position="66"/>
    </location>
</feature>
<evidence type="ECO:0000259" key="2">
    <source>
        <dbReference type="Pfam" id="PF14351"/>
    </source>
</evidence>
<sequence length="355" mass="40161">MKSRLNFDELTQNLGWSEAAHSFDRQAIETEFQERDETQSLPIKILSIFGGLMASSTFTGFLFTFGILENRITQLIFGLIFLTGSIFFSRKTKMLLLDTIAVSGLILGFTLIGLALEDYRLSDESALLIICILATVSINFVRNYIMTFILVLIACGTLLAALNQADWDNLSYFYVPALGLVLAYLYIKEARIISKRDFFSIRYNPIRTALTFCLIIGLIYLTLDQKFILTNYYALSSSLSFIVLCFVALHYVFEKLAISNKRTIVLLYLLCLCCLLPTLFAPAISGAIFLILVSFLANYKTGFVLGILLLLYAVSRFYYDLEISLLNKSIAMMISGAFFIILYFVSLKLSRHEEN</sequence>
<dbReference type="EMBL" id="JACAGK010000054">
    <property type="protein sequence ID" value="MDM1049697.1"/>
    <property type="molecule type" value="Genomic_DNA"/>
</dbReference>
<reference evidence="3" key="2">
    <citation type="journal article" date="2022" name="Sci. Total Environ.">
        <title>Prevalence, transmission, and molecular epidemiology of tet(X)-positive bacteria among humans, animals, and environmental niches in China: An epidemiological, and genomic-based study.</title>
        <authorList>
            <person name="Dong N."/>
            <person name="Zeng Y."/>
            <person name="Cai C."/>
            <person name="Sun C."/>
            <person name="Lu J."/>
            <person name="Liu C."/>
            <person name="Zhou H."/>
            <person name="Sun Q."/>
            <person name="Shu L."/>
            <person name="Wang H."/>
            <person name="Wang Y."/>
            <person name="Wang S."/>
            <person name="Wu C."/>
            <person name="Chan E.W."/>
            <person name="Chen G."/>
            <person name="Shen Z."/>
            <person name="Chen S."/>
            <person name="Zhang R."/>
        </authorList>
    </citation>
    <scope>NUCLEOTIDE SEQUENCE</scope>
    <source>
        <strain evidence="3">R1692</strain>
    </source>
</reference>
<evidence type="ECO:0000256" key="1">
    <source>
        <dbReference type="SAM" id="Phobius"/>
    </source>
</evidence>
<keyword evidence="1" id="KW-1133">Transmembrane helix</keyword>
<comment type="caution">
    <text evidence="3">The sequence shown here is derived from an EMBL/GenBank/DDBJ whole genome shotgun (WGS) entry which is preliminary data.</text>
</comment>
<feature type="transmembrane region" description="Helical" evidence="1">
    <location>
        <begin position="265"/>
        <end position="296"/>
    </location>
</feature>